<evidence type="ECO:0000313" key="2">
    <source>
        <dbReference type="EMBL" id="OIP87048.1"/>
    </source>
</evidence>
<dbReference type="STRING" id="1805376.AUK05_02205"/>
<proteinExistence type="predicted"/>
<evidence type="ECO:0000313" key="3">
    <source>
        <dbReference type="Proteomes" id="UP000182344"/>
    </source>
</evidence>
<sequence>MEQHPIPQQISSYEFKLVGEMTLKQFAKAAGGIIIALVINSAPLVFFIKWPLIFIFAVGGLMLAFVPFQDRPLETWLLAFLKSIYNPTMFIYKKGRPKNWLDIDLAKNWIEIVAQEKKEQEEMLENKPIKKKSQVNEFIDSLPSVNREEKTIKNDELRITNEEKKEKLQTSDFKLQEETKEKGVITEDVKMDSGEARPRLNLKRDIQEATGEIVFGQIPMPDIPDLPNLVVGMVLDNGGKIVEEAIVEIQDKEGNPSRVLKTNSLGQFRTSTQMTNGDYLIVTEKNGLVFDRVSLKLGGKIVSPIKIIAK</sequence>
<keyword evidence="1" id="KW-0472">Membrane</keyword>
<evidence type="ECO:0000256" key="1">
    <source>
        <dbReference type="SAM" id="Phobius"/>
    </source>
</evidence>
<dbReference type="Proteomes" id="UP000182344">
    <property type="component" value="Unassembled WGS sequence"/>
</dbReference>
<keyword evidence="1" id="KW-1133">Transmembrane helix</keyword>
<feature type="transmembrane region" description="Helical" evidence="1">
    <location>
        <begin position="52"/>
        <end position="69"/>
    </location>
</feature>
<evidence type="ECO:0008006" key="4">
    <source>
        <dbReference type="Google" id="ProtNLM"/>
    </source>
</evidence>
<name>A0A1J5I744_9BACT</name>
<protein>
    <recommendedName>
        <fullName evidence="4">PrgI family protein</fullName>
    </recommendedName>
</protein>
<reference evidence="2 3" key="1">
    <citation type="journal article" date="2016" name="Environ. Microbiol.">
        <title>Genomic resolution of a cold subsurface aquifer community provides metabolic insights for novel microbes adapted to high CO concentrations.</title>
        <authorList>
            <person name="Probst A.J."/>
            <person name="Castelle C.J."/>
            <person name="Singh A."/>
            <person name="Brown C.T."/>
            <person name="Anantharaman K."/>
            <person name="Sharon I."/>
            <person name="Hug L.A."/>
            <person name="Burstein D."/>
            <person name="Emerson J.B."/>
            <person name="Thomas B.C."/>
            <person name="Banfield J.F."/>
        </authorList>
    </citation>
    <scope>NUCLEOTIDE SEQUENCE [LARGE SCALE GENOMIC DNA]</scope>
    <source>
        <strain evidence="2">CG2_30_35_20</strain>
    </source>
</reference>
<dbReference type="EMBL" id="MNZO01000032">
    <property type="protein sequence ID" value="OIP87048.1"/>
    <property type="molecule type" value="Genomic_DNA"/>
</dbReference>
<dbReference type="Pfam" id="PF12666">
    <property type="entry name" value="PrgI"/>
    <property type="match status" value="1"/>
</dbReference>
<gene>
    <name evidence="2" type="ORF">AUK05_02205</name>
</gene>
<dbReference type="SUPFAM" id="SSF49478">
    <property type="entry name" value="Cna protein B-type domain"/>
    <property type="match status" value="1"/>
</dbReference>
<keyword evidence="1" id="KW-0812">Transmembrane</keyword>
<dbReference type="InterPro" id="IPR024414">
    <property type="entry name" value="Uncharacterised_PrgI"/>
</dbReference>
<organism evidence="2 3">
    <name type="scientific">Candidatus Shapirobacteria bacterium CG2_30_35_20</name>
    <dbReference type="NCBI Taxonomy" id="1805376"/>
    <lineage>
        <taxon>Bacteria</taxon>
        <taxon>Candidatus Shapironibacteriota</taxon>
    </lineage>
</organism>
<dbReference type="AlphaFoldDB" id="A0A1J5I744"/>
<feature type="transmembrane region" description="Helical" evidence="1">
    <location>
        <begin position="26"/>
        <end position="47"/>
    </location>
</feature>
<accession>A0A1J5I744</accession>
<comment type="caution">
    <text evidence="2">The sequence shown here is derived from an EMBL/GenBank/DDBJ whole genome shotgun (WGS) entry which is preliminary data.</text>
</comment>